<feature type="domain" description="B12-binding" evidence="6">
    <location>
        <begin position="6"/>
        <end position="138"/>
    </location>
</feature>
<dbReference type="InterPro" id="IPR036724">
    <property type="entry name" value="Cobalamin-bd_sf"/>
</dbReference>
<feature type="domain" description="Radical SAM core" evidence="7">
    <location>
        <begin position="179"/>
        <end position="403"/>
    </location>
</feature>
<dbReference type="SFLD" id="SFLDG01123">
    <property type="entry name" value="methyltransferase_(Class_B)"/>
    <property type="match status" value="1"/>
</dbReference>
<dbReference type="InterPro" id="IPR051198">
    <property type="entry name" value="BchE-like"/>
</dbReference>
<dbReference type="RefSeq" id="WP_204402804.1">
    <property type="nucleotide sequence ID" value="NZ_JAFBEE010000013.1"/>
</dbReference>
<dbReference type="InterPro" id="IPR023404">
    <property type="entry name" value="rSAM_horseshoe"/>
</dbReference>
<dbReference type="Pfam" id="PF02310">
    <property type="entry name" value="B12-binding"/>
    <property type="match status" value="1"/>
</dbReference>
<keyword evidence="4" id="KW-0408">Iron</keyword>
<keyword evidence="3" id="KW-0479">Metal-binding</keyword>
<evidence type="ECO:0000256" key="4">
    <source>
        <dbReference type="ARBA" id="ARBA00023004"/>
    </source>
</evidence>
<evidence type="ECO:0000256" key="3">
    <source>
        <dbReference type="ARBA" id="ARBA00022723"/>
    </source>
</evidence>
<organism evidence="8 9">
    <name type="scientific">Alkaliphilus hydrothermalis</name>
    <dbReference type="NCBI Taxonomy" id="1482730"/>
    <lineage>
        <taxon>Bacteria</taxon>
        <taxon>Bacillati</taxon>
        <taxon>Bacillota</taxon>
        <taxon>Clostridia</taxon>
        <taxon>Peptostreptococcales</taxon>
        <taxon>Natronincolaceae</taxon>
        <taxon>Alkaliphilus</taxon>
    </lineage>
</organism>
<proteinExistence type="predicted"/>
<evidence type="ECO:0000256" key="2">
    <source>
        <dbReference type="ARBA" id="ARBA00022691"/>
    </source>
</evidence>
<dbReference type="Gene3D" id="3.80.30.20">
    <property type="entry name" value="tm_1862 like domain"/>
    <property type="match status" value="1"/>
</dbReference>
<evidence type="ECO:0000313" key="9">
    <source>
        <dbReference type="Proteomes" id="UP001314796"/>
    </source>
</evidence>
<evidence type="ECO:0000256" key="5">
    <source>
        <dbReference type="ARBA" id="ARBA00023014"/>
    </source>
</evidence>
<dbReference type="PROSITE" id="PS51918">
    <property type="entry name" value="RADICAL_SAM"/>
    <property type="match status" value="1"/>
</dbReference>
<dbReference type="PANTHER" id="PTHR43409:SF16">
    <property type="entry name" value="SLR0320 PROTEIN"/>
    <property type="match status" value="1"/>
</dbReference>
<dbReference type="InterPro" id="IPR034466">
    <property type="entry name" value="Methyltransferase_Class_B"/>
</dbReference>
<keyword evidence="2" id="KW-0949">S-adenosyl-L-methionine</keyword>
<protein>
    <submittedName>
        <fullName evidence="8">Radical SAM superfamily enzyme YgiQ (UPF0313 family)</fullName>
    </submittedName>
</protein>
<reference evidence="8 9" key="1">
    <citation type="submission" date="2021-01" db="EMBL/GenBank/DDBJ databases">
        <title>Genomic Encyclopedia of Type Strains, Phase IV (KMG-IV): sequencing the most valuable type-strain genomes for metagenomic binning, comparative biology and taxonomic classification.</title>
        <authorList>
            <person name="Goeker M."/>
        </authorList>
    </citation>
    <scope>NUCLEOTIDE SEQUENCE [LARGE SCALE GENOMIC DNA]</scope>
    <source>
        <strain evidence="8 9">DSM 25890</strain>
    </source>
</reference>
<dbReference type="InterPro" id="IPR006638">
    <property type="entry name" value="Elp3/MiaA/NifB-like_rSAM"/>
</dbReference>
<dbReference type="InterPro" id="IPR058240">
    <property type="entry name" value="rSAM_sf"/>
</dbReference>
<keyword evidence="9" id="KW-1185">Reference proteome</keyword>
<dbReference type="PANTHER" id="PTHR43409">
    <property type="entry name" value="ANAEROBIC MAGNESIUM-PROTOPORPHYRIN IX MONOMETHYL ESTER CYCLASE-RELATED"/>
    <property type="match status" value="1"/>
</dbReference>
<evidence type="ECO:0000259" key="7">
    <source>
        <dbReference type="PROSITE" id="PS51918"/>
    </source>
</evidence>
<dbReference type="InterPro" id="IPR007197">
    <property type="entry name" value="rSAM"/>
</dbReference>
<dbReference type="InterPro" id="IPR006158">
    <property type="entry name" value="Cobalamin-bd"/>
</dbReference>
<dbReference type="SUPFAM" id="SSF102114">
    <property type="entry name" value="Radical SAM enzymes"/>
    <property type="match status" value="1"/>
</dbReference>
<keyword evidence="5" id="KW-0411">Iron-sulfur</keyword>
<dbReference type="EMBL" id="JAFBEE010000013">
    <property type="protein sequence ID" value="MBM7615504.1"/>
    <property type="molecule type" value="Genomic_DNA"/>
</dbReference>
<dbReference type="Gene3D" id="3.40.50.280">
    <property type="entry name" value="Cobalamin-binding domain"/>
    <property type="match status" value="1"/>
</dbReference>
<comment type="cofactor">
    <cofactor evidence="1">
        <name>[4Fe-4S] cluster</name>
        <dbReference type="ChEBI" id="CHEBI:49883"/>
    </cofactor>
</comment>
<accession>A0ABS2NSG0</accession>
<sequence>MPSNNKTSKVGYTEKSTMPPLGIISIGAYLQMHGYSVEYIDLLSKKMTLQEFKDSVLEINPDIVGISAYTETYSNVITISKIIKDICNGVPVVLGGPHVSFLSEEALANQSVDYVIRAEGETTFVELLETLNYGTIPFEKITGLSYKNENCDPINNEERKFISNLDALPWVELEENHKKNYYIKQLFITSRGCPGQCIYCASASLAGRKYRARSAESVFSEIFYKAKYKNEKYFAFLDDTFTADKKRLIKFCNYVKESNLEITWRCDSRADILTYEMVDMMKEVGCIAVHIGIESGCQNILDEINKNISLEKTEKLIKYITSKGIDVMCSFIVGHHCDTHESVRKTIDLANRIRDEYKAVVALSANTPFPGTELYKNMDELGVKLEIKNWSSFDLVQVIISTKNLTRSEIQSYLFQTQNKS</sequence>
<dbReference type="SUPFAM" id="SSF52242">
    <property type="entry name" value="Cobalamin (vitamin B12)-binding domain"/>
    <property type="match status" value="1"/>
</dbReference>
<dbReference type="SFLD" id="SFLDS00029">
    <property type="entry name" value="Radical_SAM"/>
    <property type="match status" value="1"/>
</dbReference>
<evidence type="ECO:0000313" key="8">
    <source>
        <dbReference type="EMBL" id="MBM7615504.1"/>
    </source>
</evidence>
<name>A0ABS2NSG0_9FIRM</name>
<dbReference type="CDD" id="cd01335">
    <property type="entry name" value="Radical_SAM"/>
    <property type="match status" value="1"/>
</dbReference>
<dbReference type="SFLD" id="SFLDG01082">
    <property type="entry name" value="B12-binding_domain_containing"/>
    <property type="match status" value="1"/>
</dbReference>
<dbReference type="PROSITE" id="PS51332">
    <property type="entry name" value="B12_BINDING"/>
    <property type="match status" value="1"/>
</dbReference>
<dbReference type="Proteomes" id="UP001314796">
    <property type="component" value="Unassembled WGS sequence"/>
</dbReference>
<evidence type="ECO:0000259" key="6">
    <source>
        <dbReference type="PROSITE" id="PS51332"/>
    </source>
</evidence>
<dbReference type="SMART" id="SM00729">
    <property type="entry name" value="Elp3"/>
    <property type="match status" value="1"/>
</dbReference>
<comment type="caution">
    <text evidence="8">The sequence shown here is derived from an EMBL/GenBank/DDBJ whole genome shotgun (WGS) entry which is preliminary data.</text>
</comment>
<dbReference type="CDD" id="cd02068">
    <property type="entry name" value="radical_SAM_B12_BD"/>
    <property type="match status" value="1"/>
</dbReference>
<dbReference type="Pfam" id="PF04055">
    <property type="entry name" value="Radical_SAM"/>
    <property type="match status" value="1"/>
</dbReference>
<evidence type="ECO:0000256" key="1">
    <source>
        <dbReference type="ARBA" id="ARBA00001966"/>
    </source>
</evidence>
<gene>
    <name evidence="8" type="ORF">JOC73_002074</name>
</gene>